<accession>A0ABR9QFY0</accession>
<organism evidence="1 2">
    <name type="scientific">Litchfieldia luteola</name>
    <dbReference type="NCBI Taxonomy" id="682179"/>
    <lineage>
        <taxon>Bacteria</taxon>
        <taxon>Bacillati</taxon>
        <taxon>Bacillota</taxon>
        <taxon>Bacilli</taxon>
        <taxon>Bacillales</taxon>
        <taxon>Bacillaceae</taxon>
        <taxon>Litchfieldia</taxon>
    </lineage>
</organism>
<gene>
    <name evidence="1" type="ORF">IMZ08_04790</name>
</gene>
<sequence length="81" mass="9420">MVLENKRMDITDRIVGKLSENQVNLYDESTLVGRIVLNTQGNKYELMEGYEQGNNKIYKYVDVTTGPDQKYVDCDYENGWC</sequence>
<dbReference type="EMBL" id="JADCLJ010000009">
    <property type="protein sequence ID" value="MBE4907378.1"/>
    <property type="molecule type" value="Genomic_DNA"/>
</dbReference>
<reference evidence="1 2" key="1">
    <citation type="submission" date="2020-10" db="EMBL/GenBank/DDBJ databases">
        <title>Bacillus sp. HD4P25, an endophyte from a halophyte.</title>
        <authorList>
            <person name="Sun J.-Q."/>
        </authorList>
    </citation>
    <scope>NUCLEOTIDE SEQUENCE [LARGE SCALE GENOMIC DNA]</scope>
    <source>
        <strain evidence="1 2">YIM 93174</strain>
    </source>
</reference>
<protein>
    <submittedName>
        <fullName evidence="1">YusG family protein</fullName>
    </submittedName>
</protein>
<keyword evidence="2" id="KW-1185">Reference proteome</keyword>
<comment type="caution">
    <text evidence="1">The sequence shown here is derived from an EMBL/GenBank/DDBJ whole genome shotgun (WGS) entry which is preliminary data.</text>
</comment>
<dbReference type="Pfam" id="PF10830">
    <property type="entry name" value="DUF2553"/>
    <property type="match status" value="1"/>
</dbReference>
<evidence type="ECO:0000313" key="1">
    <source>
        <dbReference type="EMBL" id="MBE4907378.1"/>
    </source>
</evidence>
<evidence type="ECO:0000313" key="2">
    <source>
        <dbReference type="Proteomes" id="UP001516662"/>
    </source>
</evidence>
<dbReference type="InterPro" id="IPR020140">
    <property type="entry name" value="Uncharacterised_YusG"/>
</dbReference>
<name>A0ABR9QFY0_9BACI</name>
<dbReference type="Proteomes" id="UP001516662">
    <property type="component" value="Unassembled WGS sequence"/>
</dbReference>
<proteinExistence type="predicted"/>